<protein>
    <submittedName>
        <fullName evidence="2">Coiled-coil domain-containing protein 189</fullName>
    </submittedName>
</protein>
<dbReference type="PANTHER" id="PTHR28457">
    <property type="entry name" value="COILED-COIL DOMAIN-CONTAINING PROTEIN 189"/>
    <property type="match status" value="1"/>
</dbReference>
<evidence type="ECO:0000256" key="1">
    <source>
        <dbReference type="SAM" id="MobiDB-lite"/>
    </source>
</evidence>
<dbReference type="InParanoid" id="A0A2R5G8G9"/>
<dbReference type="EMBL" id="BEYU01000022">
    <property type="protein sequence ID" value="GBG26619.1"/>
    <property type="molecule type" value="Genomic_DNA"/>
</dbReference>
<evidence type="ECO:0000313" key="2">
    <source>
        <dbReference type="EMBL" id="GBG26619.1"/>
    </source>
</evidence>
<name>A0A2R5G8G9_9STRA</name>
<dbReference type="PANTHER" id="PTHR28457:SF1">
    <property type="entry name" value="CILIA- AND FLAGELLA-ASSOCIATED PROTEIN 119"/>
    <property type="match status" value="1"/>
</dbReference>
<comment type="caution">
    <text evidence="2">The sequence shown here is derived from an EMBL/GenBank/DDBJ whole genome shotgun (WGS) entry which is preliminary data.</text>
</comment>
<dbReference type="InterPro" id="IPR032727">
    <property type="entry name" value="CLAMP"/>
</dbReference>
<evidence type="ECO:0000313" key="3">
    <source>
        <dbReference type="Proteomes" id="UP000241890"/>
    </source>
</evidence>
<reference evidence="2 3" key="1">
    <citation type="submission" date="2017-12" db="EMBL/GenBank/DDBJ databases">
        <title>Sequencing, de novo assembly and annotation of complete genome of a new Thraustochytrid species, strain FCC1311.</title>
        <authorList>
            <person name="Sedici K."/>
            <person name="Godart F."/>
            <person name="Aiese Cigliano R."/>
            <person name="Sanseverino W."/>
            <person name="Barakat M."/>
            <person name="Ortet P."/>
            <person name="Marechal E."/>
            <person name="Cagnac O."/>
            <person name="Amato A."/>
        </authorList>
    </citation>
    <scope>NUCLEOTIDE SEQUENCE [LARGE SCALE GENOMIC DNA]</scope>
</reference>
<dbReference type="Pfam" id="PF14769">
    <property type="entry name" value="CLAMP"/>
    <property type="match status" value="1"/>
</dbReference>
<accession>A0A2R5G8G9</accession>
<organism evidence="2 3">
    <name type="scientific">Hondaea fermentalgiana</name>
    <dbReference type="NCBI Taxonomy" id="2315210"/>
    <lineage>
        <taxon>Eukaryota</taxon>
        <taxon>Sar</taxon>
        <taxon>Stramenopiles</taxon>
        <taxon>Bigyra</taxon>
        <taxon>Labyrinthulomycetes</taxon>
        <taxon>Thraustochytrida</taxon>
        <taxon>Thraustochytriidae</taxon>
        <taxon>Hondaea</taxon>
    </lineage>
</organism>
<gene>
    <name evidence="2" type="ORF">FCC1311_028402</name>
</gene>
<feature type="region of interest" description="Disordered" evidence="1">
    <location>
        <begin position="158"/>
        <end position="177"/>
    </location>
</feature>
<keyword evidence="3" id="KW-1185">Reference proteome</keyword>
<sequence length="177" mass="19807">MLRSIIDLPQLSKSTDTDMIYKDVFLDLLFVSYRFAVDKTWSPAQTSVYVSLMKECVMCSFFEVNESGPLVLEESYRTFAKMVRMHAVPIVGSALFSLPQVVEIIDEASATFFKHYRSYAKTFTKPCLTSTKPVKFKMAIPQRKAALPALEHASNQEVEVYEPQSDVDGAAAPEGSA</sequence>
<dbReference type="AlphaFoldDB" id="A0A2R5G8G9"/>
<dbReference type="OrthoDB" id="425082at2759"/>
<dbReference type="Proteomes" id="UP000241890">
    <property type="component" value="Unassembled WGS sequence"/>
</dbReference>
<proteinExistence type="predicted"/>